<keyword evidence="7" id="KW-0812">Transmembrane</keyword>
<keyword evidence="4 6" id="KW-0802">TPR repeat</keyword>
<keyword evidence="8" id="KW-0732">Signal</keyword>
<dbReference type="Proteomes" id="UP000198379">
    <property type="component" value="Unassembled WGS sequence"/>
</dbReference>
<evidence type="ECO:0000256" key="1">
    <source>
        <dbReference type="ARBA" id="ARBA00004496"/>
    </source>
</evidence>
<evidence type="ECO:0000256" key="6">
    <source>
        <dbReference type="PROSITE-ProRule" id="PRU00339"/>
    </source>
</evidence>
<evidence type="ECO:0000256" key="4">
    <source>
        <dbReference type="ARBA" id="ARBA00022803"/>
    </source>
</evidence>
<dbReference type="PANTHER" id="PTHR46630">
    <property type="entry name" value="TETRATRICOPEPTIDE REPEAT PROTEIN 29"/>
    <property type="match status" value="1"/>
</dbReference>
<organism evidence="9 10">
    <name type="scientific">Dokdonia pacifica</name>
    <dbReference type="NCBI Taxonomy" id="1627892"/>
    <lineage>
        <taxon>Bacteria</taxon>
        <taxon>Pseudomonadati</taxon>
        <taxon>Bacteroidota</taxon>
        <taxon>Flavobacteriia</taxon>
        <taxon>Flavobacteriales</taxon>
        <taxon>Flavobacteriaceae</taxon>
        <taxon>Dokdonia</taxon>
    </lineage>
</organism>
<comment type="subcellular location">
    <subcellularLocation>
        <location evidence="1">Cytoplasm</location>
    </subcellularLocation>
</comment>
<evidence type="ECO:0000256" key="2">
    <source>
        <dbReference type="ARBA" id="ARBA00022490"/>
    </source>
</evidence>
<dbReference type="InterPro" id="IPR051476">
    <property type="entry name" value="Bac_ResReg_Asp_Phosphatase"/>
</dbReference>
<name>A0A239DTK2_9FLAO</name>
<feature type="transmembrane region" description="Helical" evidence="7">
    <location>
        <begin position="393"/>
        <end position="409"/>
    </location>
</feature>
<evidence type="ECO:0000313" key="10">
    <source>
        <dbReference type="Proteomes" id="UP000198379"/>
    </source>
</evidence>
<reference evidence="9 10" key="1">
    <citation type="submission" date="2017-06" db="EMBL/GenBank/DDBJ databases">
        <authorList>
            <person name="Kim H.J."/>
            <person name="Triplett B.A."/>
        </authorList>
    </citation>
    <scope>NUCLEOTIDE SEQUENCE [LARGE SCALE GENOMIC DNA]</scope>
    <source>
        <strain evidence="9 10">DSM 25597</strain>
    </source>
</reference>
<dbReference type="EMBL" id="FZNY01000012">
    <property type="protein sequence ID" value="SNS35228.1"/>
    <property type="molecule type" value="Genomic_DNA"/>
</dbReference>
<dbReference type="InterPro" id="IPR019734">
    <property type="entry name" value="TPR_rpt"/>
</dbReference>
<evidence type="ECO:0000256" key="7">
    <source>
        <dbReference type="SAM" id="Phobius"/>
    </source>
</evidence>
<dbReference type="OrthoDB" id="1017207at2"/>
<dbReference type="PANTHER" id="PTHR46630:SF1">
    <property type="entry name" value="TETRATRICOPEPTIDE REPEAT PROTEIN 29"/>
    <property type="match status" value="1"/>
</dbReference>
<evidence type="ECO:0000256" key="8">
    <source>
        <dbReference type="SAM" id="SignalP"/>
    </source>
</evidence>
<dbReference type="Gene3D" id="1.25.40.10">
    <property type="entry name" value="Tetratricopeptide repeat domain"/>
    <property type="match status" value="2"/>
</dbReference>
<proteinExistence type="inferred from homology"/>
<keyword evidence="3" id="KW-0677">Repeat</keyword>
<dbReference type="GO" id="GO:0003677">
    <property type="term" value="F:DNA binding"/>
    <property type="evidence" value="ECO:0007669"/>
    <property type="project" value="InterPro"/>
</dbReference>
<dbReference type="SUPFAM" id="SSF46894">
    <property type="entry name" value="C-terminal effector domain of the bipartite response regulators"/>
    <property type="match status" value="1"/>
</dbReference>
<comment type="similarity">
    <text evidence="5">Belongs to the Rap family.</text>
</comment>
<feature type="repeat" description="TPR" evidence="6">
    <location>
        <begin position="241"/>
        <end position="274"/>
    </location>
</feature>
<feature type="chain" id="PRO_5012444227" evidence="8">
    <location>
        <begin position="19"/>
        <end position="606"/>
    </location>
</feature>
<protein>
    <submittedName>
        <fullName evidence="9">Tetratricopeptide repeat-containing protein</fullName>
    </submittedName>
</protein>
<dbReference type="PROSITE" id="PS50005">
    <property type="entry name" value="TPR"/>
    <property type="match status" value="1"/>
</dbReference>
<evidence type="ECO:0000313" key="9">
    <source>
        <dbReference type="EMBL" id="SNS35228.1"/>
    </source>
</evidence>
<evidence type="ECO:0000256" key="5">
    <source>
        <dbReference type="ARBA" id="ARBA00038253"/>
    </source>
</evidence>
<accession>A0A239DTK2</accession>
<dbReference type="GO" id="GO:0006355">
    <property type="term" value="P:regulation of DNA-templated transcription"/>
    <property type="evidence" value="ECO:0007669"/>
    <property type="project" value="InterPro"/>
</dbReference>
<dbReference type="Pfam" id="PF13424">
    <property type="entry name" value="TPR_12"/>
    <property type="match status" value="1"/>
</dbReference>
<dbReference type="InterPro" id="IPR011990">
    <property type="entry name" value="TPR-like_helical_dom_sf"/>
</dbReference>
<dbReference type="RefSeq" id="WP_089373892.1">
    <property type="nucleotide sequence ID" value="NZ_BMEP01000011.1"/>
</dbReference>
<dbReference type="GO" id="GO:0005737">
    <property type="term" value="C:cytoplasm"/>
    <property type="evidence" value="ECO:0007669"/>
    <property type="project" value="UniProtKB-SubCell"/>
</dbReference>
<gene>
    <name evidence="9" type="ORF">SAMN06265376_11235</name>
</gene>
<dbReference type="InterPro" id="IPR016032">
    <property type="entry name" value="Sig_transdc_resp-reg_C-effctor"/>
</dbReference>
<evidence type="ECO:0000256" key="3">
    <source>
        <dbReference type="ARBA" id="ARBA00022737"/>
    </source>
</evidence>
<keyword evidence="7" id="KW-0472">Membrane</keyword>
<sequence>MSKIITLLCCVFVLPNFAQESTYDSLQQVLARSKDPSELANAHYAISASFSSEQIDSSLFHLRKAYQIATHNTLDSIRLVSSVSLAKKYYHEVSNKDSTWYYMSIGNKINEQLQSKNSMYSLNALKAYVLEGDGKFAEAIELHIKNIPIADSLKDAKKKAYAFSGIADVYRLQGNGKKAVEYMEFASQTAATLDDSYLNTKFAMSLNLALAYDVNDQREEAVALLEATIPIAIKDKPFSEALIYHNLGRSYIISGKYEAAETYLNKALNIDAWSTIPRRKLASLKELTTLYTAINHYDEAVKFGEQTYDLACQLELQYHLEDATRNLGEAYELSGDFKNSVRLKNEYIAIVQNIFDEDKNSIMLELDAKYQTSQKEQEIQQLISQNSIHRRNTIIWILVSLLVILFFYYNRFYNRKKNTFLLKQKELEITSEKDRNALIELRLKNEKIFSKQQQQEKEIIALELKLKEKELTTNAMSLLQQKKHYESLVEKLNDIRHTSEDKDASSKITAIINETKASLASYNWEEFQHVFEKVHVNFYHNLLKKFPTITSNEKKISAFLRLGLSTKDISAITNQTPHSILIARSRLRKKLGLSKEQSLTKYISTF</sequence>
<feature type="signal peptide" evidence="8">
    <location>
        <begin position="1"/>
        <end position="18"/>
    </location>
</feature>
<keyword evidence="10" id="KW-1185">Reference proteome</keyword>
<dbReference type="SMART" id="SM00028">
    <property type="entry name" value="TPR"/>
    <property type="match status" value="4"/>
</dbReference>
<dbReference type="AlphaFoldDB" id="A0A239DTK2"/>
<dbReference type="SUPFAM" id="SSF48452">
    <property type="entry name" value="TPR-like"/>
    <property type="match status" value="2"/>
</dbReference>
<keyword evidence="7" id="KW-1133">Transmembrane helix</keyword>
<keyword evidence="2" id="KW-0963">Cytoplasm</keyword>